<protein>
    <submittedName>
        <fullName evidence="1">Histone deacetylase</fullName>
    </submittedName>
</protein>
<dbReference type="Proteomes" id="UP000588586">
    <property type="component" value="Unassembled WGS sequence"/>
</dbReference>
<dbReference type="AlphaFoldDB" id="A0A849H6P1"/>
<comment type="caution">
    <text evidence="1">The sequence shown here is derived from an EMBL/GenBank/DDBJ whole genome shotgun (WGS) entry which is preliminary data.</text>
</comment>
<dbReference type="EMBL" id="JABEPQ010000001">
    <property type="protein sequence ID" value="NNM45500.1"/>
    <property type="molecule type" value="Genomic_DNA"/>
</dbReference>
<keyword evidence="2" id="KW-1185">Reference proteome</keyword>
<name>A0A849H6P1_9MICO</name>
<sequence length="209" mass="22778">MVRVQVWYASYGSNLSRERFLTYLRGGRPTGATRTYPGARNQAGPEDDCPLTLPGQVFFGWHSPTWGGGIAFYDADSAGATLARAYLLTDQQFADVAAQEMHREPGADLDLTHVLRDTRHDTGPGRYESLHLVGELDGRPVLTFTTPEPAVLQRNSPTAAYLTTIAAGLRESHGLDVEAIVDYLLECPGVAPAWDRDALHRAVSGPVRS</sequence>
<accession>A0A849H6P1</accession>
<evidence type="ECO:0000313" key="1">
    <source>
        <dbReference type="EMBL" id="NNM45500.1"/>
    </source>
</evidence>
<gene>
    <name evidence="1" type="ORF">HJG52_05710</name>
</gene>
<proteinExistence type="predicted"/>
<evidence type="ECO:0000313" key="2">
    <source>
        <dbReference type="Proteomes" id="UP000588586"/>
    </source>
</evidence>
<reference evidence="1 2" key="1">
    <citation type="submission" date="2020-04" db="EMBL/GenBank/DDBJ databases">
        <title>Knoellia sp. isolate from air conditioner.</title>
        <authorList>
            <person name="Chea S."/>
            <person name="Kim D.-U."/>
        </authorList>
    </citation>
    <scope>NUCLEOTIDE SEQUENCE [LARGE SCALE GENOMIC DNA]</scope>
    <source>
        <strain evidence="1 2">DB2414S</strain>
    </source>
</reference>
<dbReference type="Gene3D" id="3.10.490.10">
    <property type="entry name" value="Gamma-glutamyl cyclotransferase-like"/>
    <property type="match status" value="1"/>
</dbReference>
<organism evidence="1 2">
    <name type="scientific">Knoellia koreensis</name>
    <dbReference type="NCBI Taxonomy" id="2730921"/>
    <lineage>
        <taxon>Bacteria</taxon>
        <taxon>Bacillati</taxon>
        <taxon>Actinomycetota</taxon>
        <taxon>Actinomycetes</taxon>
        <taxon>Micrococcales</taxon>
        <taxon>Intrasporangiaceae</taxon>
        <taxon>Knoellia</taxon>
    </lineage>
</organism>